<evidence type="ECO:0000313" key="5">
    <source>
        <dbReference type="Proteomes" id="UP000054893"/>
    </source>
</evidence>
<protein>
    <submittedName>
        <fullName evidence="4">Glycosyltransferase</fullName>
    </submittedName>
</protein>
<dbReference type="PANTHER" id="PTHR30160">
    <property type="entry name" value="TETRAACYLDISACCHARIDE 4'-KINASE-RELATED"/>
    <property type="match status" value="1"/>
</dbReference>
<accession>A0A158F5U2</accession>
<dbReference type="InterPro" id="IPR051199">
    <property type="entry name" value="LPS_LOS_Heptosyltrfase"/>
</dbReference>
<reference evidence="4 5" key="1">
    <citation type="submission" date="2016-01" db="EMBL/GenBank/DDBJ databases">
        <authorList>
            <person name="Oliw E.H."/>
        </authorList>
    </citation>
    <scope>NUCLEOTIDE SEQUENCE [LARGE SCALE GENOMIC DNA]</scope>
    <source>
        <strain evidence="4">LMG 22029</strain>
    </source>
</reference>
<sequence length="408" mass="46359">MSETANQSKQRGRNETEFARPGALAFRGSEGIQFDFNYGCRVQVPVDGWRVRMTDLDTFNVLLDEAVEANTVVTSRRKYFVRFLLEVFDGARLVFSHAFNAAGKKVALRMAPLALGDSLAWLPVIDAFREQHGCELHMPLPAHLQPLFSEGYPRLHIETDDELNEQADTFYATYYIGLLKPFSERDHQPTDPRVSNMQDMIAYLLGVPCEERRPNVVIADKTRKIPGRYVCIATQSTAQCKYWNNPRGWPTLIEHLKKLGYRVLCIDREKSYGNAEYMNTMPEGAEDFTGSRPLQERLSLLHHADFFIGLGSGLSWLAWAAGTPVVMISGFSHPSTEFRTPYRVINFHGCNSCFNDTTAEFESSNFAWCPRRSDPAQRFQCTSIITPEFVMRVVDKLIADRKLAAQAF</sequence>
<dbReference type="Pfam" id="PF21129">
    <property type="entry name" value="TibC_1st"/>
    <property type="match status" value="1"/>
</dbReference>
<evidence type="ECO:0000259" key="3">
    <source>
        <dbReference type="Pfam" id="PF21129"/>
    </source>
</evidence>
<evidence type="ECO:0000256" key="1">
    <source>
        <dbReference type="ARBA" id="ARBA00022676"/>
    </source>
</evidence>
<dbReference type="EMBL" id="FCOC02000002">
    <property type="protein sequence ID" value="SAL15248.1"/>
    <property type="molecule type" value="Genomic_DNA"/>
</dbReference>
<name>A0A158F5U2_CABSO</name>
<dbReference type="GO" id="GO:0008713">
    <property type="term" value="F:ADP-heptose-lipopolysaccharide heptosyltransferase activity"/>
    <property type="evidence" value="ECO:0007669"/>
    <property type="project" value="TreeGrafter"/>
</dbReference>
<organism evidence="4 5">
    <name type="scientific">Caballeronia sordidicola</name>
    <name type="common">Burkholderia sordidicola</name>
    <dbReference type="NCBI Taxonomy" id="196367"/>
    <lineage>
        <taxon>Bacteria</taxon>
        <taxon>Pseudomonadati</taxon>
        <taxon>Pseudomonadota</taxon>
        <taxon>Betaproteobacteria</taxon>
        <taxon>Burkholderiales</taxon>
        <taxon>Burkholderiaceae</taxon>
        <taxon>Caballeronia</taxon>
    </lineage>
</organism>
<dbReference type="InterPro" id="IPR030929">
    <property type="entry name" value="Aah/TibC-like"/>
</dbReference>
<dbReference type="OrthoDB" id="5561008at2"/>
<dbReference type="AlphaFoldDB" id="A0A158F5U2"/>
<evidence type="ECO:0000313" key="4">
    <source>
        <dbReference type="EMBL" id="SAL15248.1"/>
    </source>
</evidence>
<feature type="domain" description="Autotransproter heptosyltransferase TibC/BAHTCr-like N-terminal" evidence="3">
    <location>
        <begin position="28"/>
        <end position="89"/>
    </location>
</feature>
<evidence type="ECO:0000256" key="2">
    <source>
        <dbReference type="ARBA" id="ARBA00022679"/>
    </source>
</evidence>
<keyword evidence="2 4" id="KW-0808">Transferase</keyword>
<proteinExistence type="predicted"/>
<dbReference type="GO" id="GO:0005829">
    <property type="term" value="C:cytosol"/>
    <property type="evidence" value="ECO:0007669"/>
    <property type="project" value="TreeGrafter"/>
</dbReference>
<keyword evidence="1" id="KW-0328">Glycosyltransferase</keyword>
<dbReference type="Pfam" id="PF01075">
    <property type="entry name" value="Glyco_transf_9"/>
    <property type="match status" value="1"/>
</dbReference>
<dbReference type="InterPro" id="IPR049327">
    <property type="entry name" value="TibC/BAHTCr-like_N"/>
</dbReference>
<dbReference type="CDD" id="cd03789">
    <property type="entry name" value="GT9_LPS_heptosyltransferase"/>
    <property type="match status" value="1"/>
</dbReference>
<dbReference type="InterPro" id="IPR002201">
    <property type="entry name" value="Glyco_trans_9"/>
</dbReference>
<dbReference type="SUPFAM" id="SSF53756">
    <property type="entry name" value="UDP-Glycosyltransferase/glycogen phosphorylase"/>
    <property type="match status" value="1"/>
</dbReference>
<gene>
    <name evidence="4" type="ORF">AWB64_00816</name>
</gene>
<dbReference type="RefSeq" id="WP_060817336.1">
    <property type="nucleotide sequence ID" value="NZ_FCOC02000002.1"/>
</dbReference>
<dbReference type="Proteomes" id="UP000054893">
    <property type="component" value="Unassembled WGS sequence"/>
</dbReference>
<dbReference type="GO" id="GO:0009244">
    <property type="term" value="P:lipopolysaccharide core region biosynthetic process"/>
    <property type="evidence" value="ECO:0007669"/>
    <property type="project" value="TreeGrafter"/>
</dbReference>
<dbReference type="Gene3D" id="3.40.50.2000">
    <property type="entry name" value="Glycogen Phosphorylase B"/>
    <property type="match status" value="1"/>
</dbReference>
<dbReference type="NCBIfam" id="TIGR04414">
    <property type="entry name" value="hepto_Aah_TibC"/>
    <property type="match status" value="1"/>
</dbReference>